<gene>
    <name evidence="4" type="ORF">SAMN04488124_0709</name>
</gene>
<accession>A0A1I6G1E0</accession>
<dbReference type="InterPro" id="IPR012341">
    <property type="entry name" value="6hp_glycosidase-like_sf"/>
</dbReference>
<dbReference type="InterPro" id="IPR058310">
    <property type="entry name" value="DUF7997"/>
</dbReference>
<dbReference type="RefSeq" id="WP_089876783.1">
    <property type="nucleotide sequence ID" value="NZ_FOYS01000001.1"/>
</dbReference>
<dbReference type="InterPro" id="IPR008928">
    <property type="entry name" value="6-hairpin_glycosidase_sf"/>
</dbReference>
<evidence type="ECO:0000259" key="3">
    <source>
        <dbReference type="Pfam" id="PF25978"/>
    </source>
</evidence>
<dbReference type="Pfam" id="PF00723">
    <property type="entry name" value="Glyco_hydro_15"/>
    <property type="match status" value="1"/>
</dbReference>
<dbReference type="GO" id="GO:0004553">
    <property type="term" value="F:hydrolase activity, hydrolyzing O-glycosyl compounds"/>
    <property type="evidence" value="ECO:0007669"/>
    <property type="project" value="UniProtKB-ARBA"/>
</dbReference>
<keyword evidence="5" id="KW-1185">Reference proteome</keyword>
<dbReference type="Gene3D" id="1.50.10.10">
    <property type="match status" value="1"/>
</dbReference>
<feature type="domain" description="DUF7997" evidence="3">
    <location>
        <begin position="1"/>
        <end position="243"/>
    </location>
</feature>
<organism evidence="4 5">
    <name type="scientific">Halogeometricum limi</name>
    <dbReference type="NCBI Taxonomy" id="555875"/>
    <lineage>
        <taxon>Archaea</taxon>
        <taxon>Methanobacteriati</taxon>
        <taxon>Methanobacteriota</taxon>
        <taxon>Stenosarchaea group</taxon>
        <taxon>Halobacteria</taxon>
        <taxon>Halobacteriales</taxon>
        <taxon>Haloferacaceae</taxon>
        <taxon>Halogeometricum</taxon>
    </lineage>
</organism>
<evidence type="ECO:0000313" key="4">
    <source>
        <dbReference type="EMBL" id="SFR35996.1"/>
    </source>
</evidence>
<name>A0A1I6G1E0_9EURY</name>
<feature type="domain" description="GH15-like" evidence="2">
    <location>
        <begin position="301"/>
        <end position="656"/>
    </location>
</feature>
<dbReference type="Proteomes" id="UP000243250">
    <property type="component" value="Unassembled WGS sequence"/>
</dbReference>
<comment type="similarity">
    <text evidence="1">Belongs to the glycosyl hydrolase 15 family.</text>
</comment>
<dbReference type="SUPFAM" id="SSF48208">
    <property type="entry name" value="Six-hairpin glycosidases"/>
    <property type="match status" value="1"/>
</dbReference>
<dbReference type="InterPro" id="IPR011613">
    <property type="entry name" value="GH15-like"/>
</dbReference>
<dbReference type="STRING" id="555875.SAMN04488124_0709"/>
<dbReference type="AlphaFoldDB" id="A0A1I6G1E0"/>
<dbReference type="EMBL" id="FOYS01000001">
    <property type="protein sequence ID" value="SFR35996.1"/>
    <property type="molecule type" value="Genomic_DNA"/>
</dbReference>
<dbReference type="PANTHER" id="PTHR31616">
    <property type="entry name" value="TREHALASE"/>
    <property type="match status" value="1"/>
</dbReference>
<sequence>MQLRDALNDYKHNRDHRTRFPGECRTTFGRFSGQAGRLVHVAENGQLRDFSYPLVGLTGIVRSRLGVRPAGESGTTAWFEAEAATQRHETGTALVVTEHETPYGPVTQYDATVGETHVTHFDTGDADEELDVVVCVGFAPDGRDTRIGQLRHDDAVEVYHAEETDYLASETGFVELRGEAFGDFESLVEDEPTAYPRPVSDDRYEEGHLSGDVVGVVPTQEGTATVTTLLTSRSEHTRAEALDAVRTAAADYDADELARVAAEETASADLPHADAVSTDLRVLSLLSGRLGLRIAGPDFDPYYAYSGGYGYTWFRDDAEISRFLLESDRQFGLDLSEWHDRSARAYRETQLDDGSWPHRVWPFSGELAPGWANGRIEAGSDVDYQADQTGSVVAFLATYLEESDGDVSETVERALTGLNETLADDGRPIACQNAWEDMSGRFAHTTATFLEAYSALAATDTALASEAKARADEVYDAIDDLWVPSRGIYALREFTDDHEADGLDERADSATLALADAHRTYARVGEVDDERADRLVSHVERVVDELYYDPSESDVEGLVRYEGDGWRTREQDHEKIWTVSTGWGAHAAASLSALLADRGDDRSETFAATARDLLALVLPDGPLCMDSGYLPEQVFDDGTPDSATPLGWPHALRLATVALMDEYELLEGEERSVVADD</sequence>
<evidence type="ECO:0000259" key="2">
    <source>
        <dbReference type="Pfam" id="PF00723"/>
    </source>
</evidence>
<dbReference type="Pfam" id="PF25978">
    <property type="entry name" value="DUF7997"/>
    <property type="match status" value="1"/>
</dbReference>
<dbReference type="PANTHER" id="PTHR31616:SF0">
    <property type="entry name" value="GLUCAN 1,4-ALPHA-GLUCOSIDASE"/>
    <property type="match status" value="1"/>
</dbReference>
<protein>
    <recommendedName>
        <fullName evidence="6">Glucoamylase (Glucan-1,4-alpha-glucosidase), GH15 family</fullName>
    </recommendedName>
</protein>
<reference evidence="5" key="1">
    <citation type="submission" date="2016-10" db="EMBL/GenBank/DDBJ databases">
        <authorList>
            <person name="Varghese N."/>
            <person name="Submissions S."/>
        </authorList>
    </citation>
    <scope>NUCLEOTIDE SEQUENCE [LARGE SCALE GENOMIC DNA]</scope>
    <source>
        <strain evidence="5">CGMCC 1.8711</strain>
    </source>
</reference>
<dbReference type="GO" id="GO:0005975">
    <property type="term" value="P:carbohydrate metabolic process"/>
    <property type="evidence" value="ECO:0007669"/>
    <property type="project" value="InterPro"/>
</dbReference>
<proteinExistence type="inferred from homology"/>
<dbReference type="OrthoDB" id="18576at2157"/>
<evidence type="ECO:0008006" key="6">
    <source>
        <dbReference type="Google" id="ProtNLM"/>
    </source>
</evidence>
<evidence type="ECO:0000313" key="5">
    <source>
        <dbReference type="Proteomes" id="UP000243250"/>
    </source>
</evidence>
<evidence type="ECO:0000256" key="1">
    <source>
        <dbReference type="ARBA" id="ARBA00006188"/>
    </source>
</evidence>